<dbReference type="Proteomes" id="UP001057868">
    <property type="component" value="Unassembled WGS sequence"/>
</dbReference>
<organism evidence="1 2">
    <name type="scientific">Clostridium folliculivorans</name>
    <dbReference type="NCBI Taxonomy" id="2886038"/>
    <lineage>
        <taxon>Bacteria</taxon>
        <taxon>Bacillati</taxon>
        <taxon>Bacillota</taxon>
        <taxon>Clostridia</taxon>
        <taxon>Eubacteriales</taxon>
        <taxon>Clostridiaceae</taxon>
        <taxon>Clostridium</taxon>
    </lineage>
</organism>
<dbReference type="EMBL" id="BQXY01000002">
    <property type="protein sequence ID" value="GKU24548.1"/>
    <property type="molecule type" value="Genomic_DNA"/>
</dbReference>
<protein>
    <submittedName>
        <fullName evidence="1">Uncharacterized protein</fullName>
    </submittedName>
</protein>
<evidence type="ECO:0000313" key="1">
    <source>
        <dbReference type="EMBL" id="GKU24548.1"/>
    </source>
</evidence>
<dbReference type="AlphaFoldDB" id="A0A9W5Y0V6"/>
<accession>A0A9W5Y0V6</accession>
<evidence type="ECO:0000313" key="2">
    <source>
        <dbReference type="Proteomes" id="UP001057868"/>
    </source>
</evidence>
<proteinExistence type="predicted"/>
<dbReference type="RefSeq" id="WP_261851572.1">
    <property type="nucleotide sequence ID" value="NZ_BQXY01000002.1"/>
</dbReference>
<sequence length="48" mass="5391">MSELLELNDFFRITNRLISTQCSPLVLKEVTNRPTGTINIVSVGLLMI</sequence>
<gene>
    <name evidence="1" type="ORF">CFOLD11_13740</name>
</gene>
<keyword evidence="2" id="KW-1185">Reference proteome</keyword>
<name>A0A9W5Y0V6_9CLOT</name>
<reference evidence="1" key="1">
    <citation type="journal article" date="2023" name="Int. J. Syst. Evol. Microbiol.">
        <title>&lt;i&gt;Clostridium folliculivorans&lt;/i&gt; sp. nov., isolated from soil samples of an organic paddy in Japan.</title>
        <authorList>
            <person name="Tazawa J."/>
            <person name="Kobayashi H."/>
            <person name="Tanizawa Y."/>
            <person name="Uchino A."/>
            <person name="Tanaka F."/>
            <person name="Urashima Y."/>
            <person name="Miura S."/>
            <person name="Sakamoto M."/>
            <person name="Ohkuma M."/>
            <person name="Tohno M."/>
        </authorList>
    </citation>
    <scope>NUCLEOTIDE SEQUENCE</scope>
    <source>
        <strain evidence="1">D1-1</strain>
    </source>
</reference>
<comment type="caution">
    <text evidence="1">The sequence shown here is derived from an EMBL/GenBank/DDBJ whole genome shotgun (WGS) entry which is preliminary data.</text>
</comment>